<dbReference type="Proteomes" id="UP000653305">
    <property type="component" value="Unassembled WGS sequence"/>
</dbReference>
<comment type="caution">
    <text evidence="2">The sequence shown here is derived from an EMBL/GenBank/DDBJ whole genome shotgun (WGS) entry which is preliminary data.</text>
</comment>
<sequence length="188" mass="21639">FRNLCAVLRDKGGLVVTKNVTLEEIASPFLHILAYDKKNSTITAIFVRSGGNISRQFHNVLRAVLKIRKLYIKQEISELSQESEERWRWFPNAVGALDGTLVKLTVLAEDRSRYKNRKGDISSNVLGVCDANLKFLYVLPSWEGLLQMHEFYVMLYKDLIAQKYIRVGQSFWLNKLFLTNLLSNSILL</sequence>
<dbReference type="AlphaFoldDB" id="A0A830CNV1"/>
<dbReference type="InterPro" id="IPR045249">
    <property type="entry name" value="HARBI1-like"/>
</dbReference>
<evidence type="ECO:0000259" key="1">
    <source>
        <dbReference type="Pfam" id="PF26138"/>
    </source>
</evidence>
<dbReference type="PANTHER" id="PTHR22930:SF281">
    <property type="entry name" value="NUCLEASE"/>
    <property type="match status" value="1"/>
</dbReference>
<organism evidence="2 3">
    <name type="scientific">Phtheirospermum japonicum</name>
    <dbReference type="NCBI Taxonomy" id="374723"/>
    <lineage>
        <taxon>Eukaryota</taxon>
        <taxon>Viridiplantae</taxon>
        <taxon>Streptophyta</taxon>
        <taxon>Embryophyta</taxon>
        <taxon>Tracheophyta</taxon>
        <taxon>Spermatophyta</taxon>
        <taxon>Magnoliopsida</taxon>
        <taxon>eudicotyledons</taxon>
        <taxon>Gunneridae</taxon>
        <taxon>Pentapetalae</taxon>
        <taxon>asterids</taxon>
        <taxon>lamiids</taxon>
        <taxon>Lamiales</taxon>
        <taxon>Orobanchaceae</taxon>
        <taxon>Orobanchaceae incertae sedis</taxon>
        <taxon>Phtheirospermum</taxon>
    </lineage>
</organism>
<accession>A0A830CNV1</accession>
<feature type="domain" description="DUF8040" evidence="1">
    <location>
        <begin position="1"/>
        <end position="66"/>
    </location>
</feature>
<feature type="non-terminal residue" evidence="2">
    <location>
        <position position="1"/>
    </location>
</feature>
<evidence type="ECO:0000313" key="3">
    <source>
        <dbReference type="Proteomes" id="UP000653305"/>
    </source>
</evidence>
<proteinExistence type="predicted"/>
<evidence type="ECO:0000313" key="2">
    <source>
        <dbReference type="EMBL" id="GFP97874.1"/>
    </source>
</evidence>
<gene>
    <name evidence="2" type="ORF">PHJA_001931500</name>
</gene>
<dbReference type="PANTHER" id="PTHR22930">
    <property type="match status" value="1"/>
</dbReference>
<name>A0A830CNV1_9LAMI</name>
<keyword evidence="3" id="KW-1185">Reference proteome</keyword>
<dbReference type="EMBL" id="BMAC01000504">
    <property type="protein sequence ID" value="GFP97874.1"/>
    <property type="molecule type" value="Genomic_DNA"/>
</dbReference>
<dbReference type="Pfam" id="PF26138">
    <property type="entry name" value="DUF8040"/>
    <property type="match status" value="1"/>
</dbReference>
<dbReference type="InterPro" id="IPR058353">
    <property type="entry name" value="DUF8040"/>
</dbReference>
<reference evidence="2" key="1">
    <citation type="submission" date="2020-07" db="EMBL/GenBank/DDBJ databases">
        <title>Ethylene signaling mediates host invasion by parasitic plants.</title>
        <authorList>
            <person name="Yoshida S."/>
        </authorList>
    </citation>
    <scope>NUCLEOTIDE SEQUENCE</scope>
    <source>
        <strain evidence="2">Okayama</strain>
    </source>
</reference>
<protein>
    <recommendedName>
        <fullName evidence="1">DUF8040 domain-containing protein</fullName>
    </recommendedName>
</protein>
<dbReference type="OrthoDB" id="906424at2759"/>